<protein>
    <submittedName>
        <fullName evidence="1">Fasciclin domain-containing protein</fullName>
    </submittedName>
</protein>
<dbReference type="Proteomes" id="UP000651271">
    <property type="component" value="Unassembled WGS sequence"/>
</dbReference>
<keyword evidence="2" id="KW-1185">Reference proteome</keyword>
<evidence type="ECO:0000313" key="1">
    <source>
        <dbReference type="EMBL" id="MBD1430570.1"/>
    </source>
</evidence>
<sequence length="233" mass="25905">MKTLLVKTPIAVFLGILCLWFSSCSKSDSPYYDYKNDVQSFNGTTLEYLQAQPAGTFDSLLLVLDRLPDLKDSLNNSQVTLFAPVNLNFAAAMKYLNLERRQLGEPELSLSTVDPLQLDTLVARYIIRGVKTTDDYIPELDGLLLTSIAYDYPMHVRYVKLSASGFESGGASAVDFSNPFGSNINKDWITTRATTVNIKTTNGTINILSAIHSFGFGEFTDRMNPIEDDEDEN</sequence>
<name>A0ABR7YGX4_9SPHI</name>
<reference evidence="1 2" key="1">
    <citation type="submission" date="2020-08" db="EMBL/GenBank/DDBJ databases">
        <title>Sphingobacterium sp. DN04309 isolated from aquaculture water.</title>
        <authorList>
            <person name="Zhang M."/>
        </authorList>
    </citation>
    <scope>NUCLEOTIDE SEQUENCE [LARGE SCALE GENOMIC DNA]</scope>
    <source>
        <strain evidence="1 2">DN04309</strain>
    </source>
</reference>
<comment type="caution">
    <text evidence="1">The sequence shown here is derived from an EMBL/GenBank/DDBJ whole genome shotgun (WGS) entry which is preliminary data.</text>
</comment>
<dbReference type="RefSeq" id="WP_165291456.1">
    <property type="nucleotide sequence ID" value="NZ_JACOIJ010000031.1"/>
</dbReference>
<accession>A0ABR7YGX4</accession>
<dbReference type="Gene3D" id="2.30.180.10">
    <property type="entry name" value="FAS1 domain"/>
    <property type="match status" value="1"/>
</dbReference>
<organism evidence="1 2">
    <name type="scientific">Sphingobacterium litopenaei</name>
    <dbReference type="NCBI Taxonomy" id="2763500"/>
    <lineage>
        <taxon>Bacteria</taxon>
        <taxon>Pseudomonadati</taxon>
        <taxon>Bacteroidota</taxon>
        <taxon>Sphingobacteriia</taxon>
        <taxon>Sphingobacteriales</taxon>
        <taxon>Sphingobacteriaceae</taxon>
        <taxon>Sphingobacterium</taxon>
    </lineage>
</organism>
<gene>
    <name evidence="1" type="ORF">H8B04_13540</name>
</gene>
<dbReference type="PROSITE" id="PS51257">
    <property type="entry name" value="PROKAR_LIPOPROTEIN"/>
    <property type="match status" value="1"/>
</dbReference>
<dbReference type="EMBL" id="JACOIJ010000031">
    <property type="protein sequence ID" value="MBD1430570.1"/>
    <property type="molecule type" value="Genomic_DNA"/>
</dbReference>
<dbReference type="InterPro" id="IPR036378">
    <property type="entry name" value="FAS1_dom_sf"/>
</dbReference>
<evidence type="ECO:0000313" key="2">
    <source>
        <dbReference type="Proteomes" id="UP000651271"/>
    </source>
</evidence>
<proteinExistence type="predicted"/>